<dbReference type="Proteomes" id="UP000279384">
    <property type="component" value="Unassembled WGS sequence"/>
</dbReference>
<accession>A0A495AY39</accession>
<proteinExistence type="predicted"/>
<organism evidence="5 6">
    <name type="scientific">Vogesella indigofera</name>
    <name type="common">Pseudomonas indigofera</name>
    <dbReference type="NCBI Taxonomy" id="45465"/>
    <lineage>
        <taxon>Bacteria</taxon>
        <taxon>Pseudomonadati</taxon>
        <taxon>Pseudomonadota</taxon>
        <taxon>Betaproteobacteria</taxon>
        <taxon>Neisseriales</taxon>
        <taxon>Chromobacteriaceae</taxon>
        <taxon>Vogesella</taxon>
    </lineage>
</organism>
<dbReference type="EMBL" id="RBID01000019">
    <property type="protein sequence ID" value="RKQ53250.1"/>
    <property type="molecule type" value="Genomic_DNA"/>
</dbReference>
<protein>
    <submittedName>
        <fullName evidence="5">Uncharacterized protein YcnI</fullName>
    </submittedName>
    <submittedName>
        <fullName evidence="4">YcnI family protein</fullName>
    </submittedName>
</protein>
<feature type="region of interest" description="Disordered" evidence="1">
    <location>
        <begin position="145"/>
        <end position="170"/>
    </location>
</feature>
<dbReference type="EMBL" id="JAQQKY010000007">
    <property type="protein sequence ID" value="MDC7691630.1"/>
    <property type="molecule type" value="Genomic_DNA"/>
</dbReference>
<evidence type="ECO:0000313" key="7">
    <source>
        <dbReference type="Proteomes" id="UP001221566"/>
    </source>
</evidence>
<evidence type="ECO:0000313" key="6">
    <source>
        <dbReference type="Proteomes" id="UP000279384"/>
    </source>
</evidence>
<dbReference type="Gene3D" id="2.60.40.2230">
    <property type="entry name" value="Uncharacterised protein YcnI-like PF07987, DUF1775"/>
    <property type="match status" value="1"/>
</dbReference>
<keyword evidence="7" id="KW-1185">Reference proteome</keyword>
<feature type="chain" id="PRO_5019844497" evidence="2">
    <location>
        <begin position="20"/>
        <end position="170"/>
    </location>
</feature>
<reference evidence="5 6" key="1">
    <citation type="submission" date="2018-10" db="EMBL/GenBank/DDBJ databases">
        <title>Genomic Encyclopedia of Type Strains, Phase IV (KMG-IV): sequencing the most valuable type-strain genomes for metagenomic binning, comparative biology and taxonomic classification.</title>
        <authorList>
            <person name="Goeker M."/>
        </authorList>
    </citation>
    <scope>NUCLEOTIDE SEQUENCE [LARGE SCALE GENOMIC DNA]</scope>
    <source>
        <strain evidence="5 6">DSM 3303</strain>
    </source>
</reference>
<feature type="domain" description="YncI copper-binding" evidence="3">
    <location>
        <begin position="20"/>
        <end position="160"/>
    </location>
</feature>
<dbReference type="RefSeq" id="WP_047967991.1">
    <property type="nucleotide sequence ID" value="NZ_JAQQKY010000007.1"/>
</dbReference>
<gene>
    <name evidence="5" type="ORF">C8E02_3183</name>
    <name evidence="4" type="ORF">PQU93_12685</name>
</gene>
<comment type="caution">
    <text evidence="5">The sequence shown here is derived from an EMBL/GenBank/DDBJ whole genome shotgun (WGS) entry which is preliminary data.</text>
</comment>
<keyword evidence="2" id="KW-0732">Signal</keyword>
<evidence type="ECO:0000256" key="1">
    <source>
        <dbReference type="SAM" id="MobiDB-lite"/>
    </source>
</evidence>
<dbReference type="Proteomes" id="UP001221566">
    <property type="component" value="Unassembled WGS sequence"/>
</dbReference>
<dbReference type="Pfam" id="PF07987">
    <property type="entry name" value="DUF1775"/>
    <property type="match status" value="1"/>
</dbReference>
<reference evidence="4 7" key="2">
    <citation type="submission" date="2023-01" db="EMBL/GenBank/DDBJ databases">
        <title>Novel species of the genus Vogesella isolated from rivers.</title>
        <authorList>
            <person name="Lu H."/>
        </authorList>
    </citation>
    <scope>NUCLEOTIDE SEQUENCE [LARGE SCALE GENOMIC DNA]</scope>
    <source>
        <strain evidence="4 7">SH7W</strain>
    </source>
</reference>
<dbReference type="CDD" id="cd08545">
    <property type="entry name" value="YcnI_like"/>
    <property type="match status" value="1"/>
</dbReference>
<evidence type="ECO:0000313" key="5">
    <source>
        <dbReference type="EMBL" id="RKQ53250.1"/>
    </source>
</evidence>
<dbReference type="InterPro" id="IPR012533">
    <property type="entry name" value="YcnI-copper_dom"/>
</dbReference>
<feature type="signal peptide" evidence="2">
    <location>
        <begin position="1"/>
        <end position="19"/>
    </location>
</feature>
<dbReference type="InterPro" id="IPR038507">
    <property type="entry name" value="YcnI-like_sf"/>
</dbReference>
<dbReference type="AlphaFoldDB" id="A0A495AY39"/>
<evidence type="ECO:0000256" key="2">
    <source>
        <dbReference type="SAM" id="SignalP"/>
    </source>
</evidence>
<evidence type="ECO:0000259" key="3">
    <source>
        <dbReference type="Pfam" id="PF07987"/>
    </source>
</evidence>
<evidence type="ECO:0000313" key="4">
    <source>
        <dbReference type="EMBL" id="MDC7691630.1"/>
    </source>
</evidence>
<name>A0A495AY39_VOGIN</name>
<sequence length="170" mass="18461">MKSLLLALGLLLASGTTLAHVTLESRDAVAGSSYKGVLRLPHGCNGSATTSVRVQLPDGFRLAKPMPKAGWQLQTVRAAVTPFDNHGQTVREDVREIVWSGGQLRDDFYDEFVFRGTLPDRAGETAWFKVIQQCGTQEIRWQQLPQDGGNGEFPATGVKLQPAPAAAHVH</sequence>